<comment type="function">
    <text evidence="1 9">May be involved in recombinational repair of damaged DNA.</text>
</comment>
<keyword evidence="7 9" id="KW-0234">DNA repair</keyword>
<keyword evidence="12" id="KW-1185">Reference proteome</keyword>
<dbReference type="InterPro" id="IPR027417">
    <property type="entry name" value="P-loop_NTPase"/>
</dbReference>
<evidence type="ECO:0000256" key="7">
    <source>
        <dbReference type="ARBA" id="ARBA00023204"/>
    </source>
</evidence>
<proteinExistence type="inferred from homology"/>
<keyword evidence="5 9" id="KW-0227">DNA damage</keyword>
<gene>
    <name evidence="11" type="primary">recN</name>
    <name evidence="11" type="ORF">PQO03_02015</name>
</gene>
<evidence type="ECO:0000256" key="5">
    <source>
        <dbReference type="ARBA" id="ARBA00022763"/>
    </source>
</evidence>
<dbReference type="InterPro" id="IPR004604">
    <property type="entry name" value="DNA_recomb/repair_RecN"/>
</dbReference>
<keyword evidence="6" id="KW-0067">ATP-binding</keyword>
<accession>A0ABY7VRA4</accession>
<dbReference type="PANTHER" id="PTHR11059:SF0">
    <property type="entry name" value="DNA REPAIR PROTEIN RECN"/>
    <property type="match status" value="1"/>
</dbReference>
<comment type="similarity">
    <text evidence="2 9">Belongs to the RecN family.</text>
</comment>
<name>A0ABY7VRA4_9BACT</name>
<dbReference type="NCBIfam" id="TIGR00634">
    <property type="entry name" value="recN"/>
    <property type="match status" value="1"/>
</dbReference>
<evidence type="ECO:0000256" key="9">
    <source>
        <dbReference type="PIRNR" id="PIRNR003128"/>
    </source>
</evidence>
<keyword evidence="4" id="KW-0547">Nucleotide-binding</keyword>
<sequence>MTIINFKPIAKLMLKNLYIKNIALVEHQEIDFDQGLNIITGETGAGKSVIMGSMRLLMGQRAEKSIIRSGEKKAELSAILKVPDTLQKNITAILEEQEIDPGEDNELLLRRVITHSSSRNFINSSPVPLQVLKRIGEQFIDIFSAGEQHSLADGSQQLAILDRFMGAKKELDQTKLAFEKWKNLEYKKEEMAKKFPSQGELDILRYQQNEIIEAKLNREEESELYDKYATAASGQERLELIQQLTLTLDNNDDNGIISSLRSSLHKAQDLARLDAEHALEFAQRLESLLAELCDLDMDFQSYSSHILLDPNELQFLEQRMQTYNSIKRKYGTELDDVLRYLTEISDKISLADNFDSEYQKLDDDIAVAKEQYFKTAKKITHLRKKAAGTLAKDISHELTELEFLNSEFNIQIKENKASAKGIDSVEFRFSPNKGEPAKLLSDIASSGEISRVMLAVKSILATVDSIPILIFDEIDANIGGITASKVAQKLNTLGKNRQLFCVTHLPQVAAAGHHHFRVEKHEVNKRSISSISSLNTDEKTQEIGRMLGGKSSGSLVFEHAKELQASFQKENSISK</sequence>
<evidence type="ECO:0000256" key="4">
    <source>
        <dbReference type="ARBA" id="ARBA00022741"/>
    </source>
</evidence>
<protein>
    <recommendedName>
        <fullName evidence="3 9">DNA repair protein RecN</fullName>
    </recommendedName>
    <alternativeName>
        <fullName evidence="8 9">Recombination protein N</fullName>
    </alternativeName>
</protein>
<evidence type="ECO:0000259" key="10">
    <source>
        <dbReference type="Pfam" id="PF02463"/>
    </source>
</evidence>
<dbReference type="CDD" id="cd03241">
    <property type="entry name" value="ABC_RecN"/>
    <property type="match status" value="1"/>
</dbReference>
<dbReference type="Gene3D" id="3.40.50.300">
    <property type="entry name" value="P-loop containing nucleotide triphosphate hydrolases"/>
    <property type="match status" value="2"/>
</dbReference>
<evidence type="ECO:0000256" key="3">
    <source>
        <dbReference type="ARBA" id="ARBA00021315"/>
    </source>
</evidence>
<dbReference type="RefSeq" id="WP_274150803.1">
    <property type="nucleotide sequence ID" value="NZ_CP117811.1"/>
</dbReference>
<dbReference type="InterPro" id="IPR003395">
    <property type="entry name" value="RecF/RecN/SMC_N"/>
</dbReference>
<feature type="domain" description="RecF/RecN/SMC N-terminal" evidence="10">
    <location>
        <begin position="14"/>
        <end position="522"/>
    </location>
</feature>
<dbReference type="Proteomes" id="UP001214250">
    <property type="component" value="Chromosome 1"/>
</dbReference>
<evidence type="ECO:0000256" key="2">
    <source>
        <dbReference type="ARBA" id="ARBA00009441"/>
    </source>
</evidence>
<evidence type="ECO:0000256" key="6">
    <source>
        <dbReference type="ARBA" id="ARBA00022840"/>
    </source>
</evidence>
<dbReference type="PANTHER" id="PTHR11059">
    <property type="entry name" value="DNA REPAIR PROTEIN RECN"/>
    <property type="match status" value="1"/>
</dbReference>
<evidence type="ECO:0000313" key="11">
    <source>
        <dbReference type="EMBL" id="WDE96738.1"/>
    </source>
</evidence>
<dbReference type="PIRSF" id="PIRSF003128">
    <property type="entry name" value="RecN"/>
    <property type="match status" value="1"/>
</dbReference>
<evidence type="ECO:0000256" key="1">
    <source>
        <dbReference type="ARBA" id="ARBA00003618"/>
    </source>
</evidence>
<organism evidence="11 12">
    <name type="scientific">Lentisphaera profundi</name>
    <dbReference type="NCBI Taxonomy" id="1658616"/>
    <lineage>
        <taxon>Bacteria</taxon>
        <taxon>Pseudomonadati</taxon>
        <taxon>Lentisphaerota</taxon>
        <taxon>Lentisphaeria</taxon>
        <taxon>Lentisphaerales</taxon>
        <taxon>Lentisphaeraceae</taxon>
        <taxon>Lentisphaera</taxon>
    </lineage>
</organism>
<dbReference type="EMBL" id="CP117811">
    <property type="protein sequence ID" value="WDE96738.1"/>
    <property type="molecule type" value="Genomic_DNA"/>
</dbReference>
<evidence type="ECO:0000256" key="8">
    <source>
        <dbReference type="ARBA" id="ARBA00033408"/>
    </source>
</evidence>
<dbReference type="SUPFAM" id="SSF52540">
    <property type="entry name" value="P-loop containing nucleoside triphosphate hydrolases"/>
    <property type="match status" value="1"/>
</dbReference>
<evidence type="ECO:0000313" key="12">
    <source>
        <dbReference type="Proteomes" id="UP001214250"/>
    </source>
</evidence>
<reference evidence="11 12" key="1">
    <citation type="submission" date="2023-02" db="EMBL/GenBank/DDBJ databases">
        <title>Genome sequence of Lentisphaera profundi SAORIC-696.</title>
        <authorList>
            <person name="Kim e."/>
            <person name="Cho J.-C."/>
            <person name="Choi A."/>
            <person name="Kang I."/>
        </authorList>
    </citation>
    <scope>NUCLEOTIDE SEQUENCE [LARGE SCALE GENOMIC DNA]</scope>
    <source>
        <strain evidence="11 12">SAORIC-696</strain>
    </source>
</reference>
<dbReference type="Pfam" id="PF02463">
    <property type="entry name" value="SMC_N"/>
    <property type="match status" value="1"/>
</dbReference>